<protein>
    <submittedName>
        <fullName evidence="10">Nitrite/sulfite reductase</fullName>
    </submittedName>
</protein>
<evidence type="ECO:0000256" key="4">
    <source>
        <dbReference type="ARBA" id="ARBA00022723"/>
    </source>
</evidence>
<evidence type="ECO:0000313" key="10">
    <source>
        <dbReference type="EMBL" id="TDG13765.1"/>
    </source>
</evidence>
<dbReference type="Pfam" id="PF01077">
    <property type="entry name" value="NIR_SIR"/>
    <property type="match status" value="2"/>
</dbReference>
<keyword evidence="11" id="KW-1185">Reference proteome</keyword>
<feature type="domain" description="Nitrite/sulphite reductase 4Fe-4S" evidence="8">
    <location>
        <begin position="413"/>
        <end position="549"/>
    </location>
</feature>
<dbReference type="GO" id="GO:0050311">
    <property type="term" value="F:sulfite reductase (ferredoxin) activity"/>
    <property type="evidence" value="ECO:0007669"/>
    <property type="project" value="TreeGrafter"/>
</dbReference>
<dbReference type="FunFam" id="3.30.413.10:FF:000020">
    <property type="entry name" value="Sulfite reductase"/>
    <property type="match status" value="1"/>
</dbReference>
<dbReference type="Pfam" id="PF03460">
    <property type="entry name" value="NIR_SIR_ferr"/>
    <property type="match status" value="2"/>
</dbReference>
<feature type="domain" description="Nitrite/Sulfite reductase ferredoxin-like" evidence="9">
    <location>
        <begin position="339"/>
        <end position="400"/>
    </location>
</feature>
<dbReference type="InterPro" id="IPR036136">
    <property type="entry name" value="Nit/Sulf_reduc_fer-like_dom_sf"/>
</dbReference>
<evidence type="ECO:0000256" key="2">
    <source>
        <dbReference type="ARBA" id="ARBA00001966"/>
    </source>
</evidence>
<dbReference type="GO" id="GO:0016002">
    <property type="term" value="F:sulfite reductase activity"/>
    <property type="evidence" value="ECO:0007669"/>
    <property type="project" value="TreeGrafter"/>
</dbReference>
<evidence type="ECO:0000259" key="9">
    <source>
        <dbReference type="Pfam" id="PF03460"/>
    </source>
</evidence>
<evidence type="ECO:0000256" key="7">
    <source>
        <dbReference type="ARBA" id="ARBA00023014"/>
    </source>
</evidence>
<evidence type="ECO:0000256" key="3">
    <source>
        <dbReference type="ARBA" id="ARBA00022485"/>
    </source>
</evidence>
<keyword evidence="7" id="KW-0411">Iron-sulfur</keyword>
<dbReference type="GO" id="GO:0046872">
    <property type="term" value="F:metal ion binding"/>
    <property type="evidence" value="ECO:0007669"/>
    <property type="project" value="UniProtKB-KW"/>
</dbReference>
<proteinExistence type="predicted"/>
<dbReference type="InterPro" id="IPR006067">
    <property type="entry name" value="NO2/SO3_Rdtase_4Fe4S_dom"/>
</dbReference>
<name>A0A4R5LS80_9GAMM</name>
<dbReference type="GO" id="GO:0000103">
    <property type="term" value="P:sulfate assimilation"/>
    <property type="evidence" value="ECO:0007669"/>
    <property type="project" value="TreeGrafter"/>
</dbReference>
<dbReference type="Proteomes" id="UP000295554">
    <property type="component" value="Unassembled WGS sequence"/>
</dbReference>
<keyword evidence="5" id="KW-0560">Oxidoreductase</keyword>
<keyword evidence="3" id="KW-0004">4Fe-4S</keyword>
<dbReference type="GO" id="GO:0051539">
    <property type="term" value="F:4 iron, 4 sulfur cluster binding"/>
    <property type="evidence" value="ECO:0007669"/>
    <property type="project" value="UniProtKB-KW"/>
</dbReference>
<dbReference type="InterPro" id="IPR045169">
    <property type="entry name" value="NO2/SO3_Rdtase_4Fe4S_prot"/>
</dbReference>
<evidence type="ECO:0000256" key="6">
    <source>
        <dbReference type="ARBA" id="ARBA00023004"/>
    </source>
</evidence>
<dbReference type="InterPro" id="IPR045854">
    <property type="entry name" value="NO2/SO3_Rdtase_4Fe4S_sf"/>
</dbReference>
<dbReference type="GO" id="GO:0020037">
    <property type="term" value="F:heme binding"/>
    <property type="evidence" value="ECO:0007669"/>
    <property type="project" value="InterPro"/>
</dbReference>
<comment type="cofactor">
    <cofactor evidence="2">
        <name>[4Fe-4S] cluster</name>
        <dbReference type="ChEBI" id="CHEBI:49883"/>
    </cofactor>
</comment>
<dbReference type="PANTHER" id="PTHR11493">
    <property type="entry name" value="SULFITE REDUCTASE [NADPH] SUBUNIT BETA-RELATED"/>
    <property type="match status" value="1"/>
</dbReference>
<feature type="domain" description="Nitrite/sulphite reductase 4Fe-4S" evidence="8">
    <location>
        <begin position="119"/>
        <end position="272"/>
    </location>
</feature>
<dbReference type="Gene3D" id="3.90.480.20">
    <property type="match status" value="2"/>
</dbReference>
<evidence type="ECO:0000256" key="1">
    <source>
        <dbReference type="ARBA" id="ARBA00001929"/>
    </source>
</evidence>
<dbReference type="OrthoDB" id="3189055at2"/>
<evidence type="ECO:0000256" key="5">
    <source>
        <dbReference type="ARBA" id="ARBA00023002"/>
    </source>
</evidence>
<feature type="domain" description="Nitrite/Sulfite reductase ferredoxin-like" evidence="9">
    <location>
        <begin position="53"/>
        <end position="110"/>
    </location>
</feature>
<dbReference type="AlphaFoldDB" id="A0A4R5LS80"/>
<dbReference type="SUPFAM" id="SSF56014">
    <property type="entry name" value="Nitrite and sulphite reductase 4Fe-4S domain-like"/>
    <property type="match status" value="2"/>
</dbReference>
<accession>A0A4R5LS80</accession>
<sequence>MYVYDEYDQKIVDERVAQYRDQTQRFLDGELSEEQFLPLRLQNGLYVQRLAPMLRVAVPYGLMNTRQLRKIAQLSRDFDKGYVHISTRQNIQFNWPQLGEVPDILAELASVQMHAIQTSGNCIRNTTTDQFAGVATDELEDPRPWCEIIRQWSTLHPEFAFLPRKFKIAVCGSRQDRAAIHSHDIGVEVVHNAAGETGFRVVVGGGLGRTPVIGVEICDFLPAEHLLTYLEAILRVYNQHGRRDNKYKARIKILVKAMGIEAFREAVEHEWAPIKNGPSTLTGEEIERARSFFTAPDYASLDASAAQNTLQAQCQNDPIFANWVKRNTREHRVAGYRIVTISLKATGYAPGDVTDKQLELVADLADRYSFGEIRTTHQQNLVLADVEQAALYELWQSLQKAGLATANIGYLTDVICCPGGDYCSLANAKSIPVAEAIQARFDDMDYVYDLGPLELNISGCMNACGHHHIGHIGILGVDKKGQEFYQVSLGGNQGKDTSIGKILGPSFRQEDMPQVMDKLLTTYVELRQAGETFLDTYRRVGIDPFKERVYAQDH</sequence>
<dbReference type="SUPFAM" id="SSF55124">
    <property type="entry name" value="Nitrite/Sulfite reductase N-terminal domain-like"/>
    <property type="match status" value="2"/>
</dbReference>
<organism evidence="10 11">
    <name type="scientific">Seongchinamella unica</name>
    <dbReference type="NCBI Taxonomy" id="2547392"/>
    <lineage>
        <taxon>Bacteria</taxon>
        <taxon>Pseudomonadati</taxon>
        <taxon>Pseudomonadota</taxon>
        <taxon>Gammaproteobacteria</taxon>
        <taxon>Cellvibrionales</taxon>
        <taxon>Halieaceae</taxon>
        <taxon>Seongchinamella</taxon>
    </lineage>
</organism>
<dbReference type="GO" id="GO:0009337">
    <property type="term" value="C:sulfite reductase complex (NADPH)"/>
    <property type="evidence" value="ECO:0007669"/>
    <property type="project" value="TreeGrafter"/>
</dbReference>
<dbReference type="InterPro" id="IPR005117">
    <property type="entry name" value="NiRdtase/SiRdtase_haem-b_fer"/>
</dbReference>
<dbReference type="Gene3D" id="3.30.413.10">
    <property type="entry name" value="Sulfite Reductase Hemoprotein, domain 1"/>
    <property type="match status" value="2"/>
</dbReference>
<dbReference type="PANTHER" id="PTHR11493:SF47">
    <property type="entry name" value="SULFITE REDUCTASE [NADPH] SUBUNIT BETA"/>
    <property type="match status" value="1"/>
</dbReference>
<dbReference type="RefSeq" id="WP_133212056.1">
    <property type="nucleotide sequence ID" value="NZ_SMSE01000002.1"/>
</dbReference>
<comment type="cofactor">
    <cofactor evidence="1">
        <name>siroheme</name>
        <dbReference type="ChEBI" id="CHEBI:60052"/>
    </cofactor>
</comment>
<dbReference type="EMBL" id="SMSE01000002">
    <property type="protein sequence ID" value="TDG13765.1"/>
    <property type="molecule type" value="Genomic_DNA"/>
</dbReference>
<evidence type="ECO:0000313" key="11">
    <source>
        <dbReference type="Proteomes" id="UP000295554"/>
    </source>
</evidence>
<keyword evidence="4" id="KW-0479">Metal-binding</keyword>
<comment type="caution">
    <text evidence="10">The sequence shown here is derived from an EMBL/GenBank/DDBJ whole genome shotgun (WGS) entry which is preliminary data.</text>
</comment>
<evidence type="ECO:0000259" key="8">
    <source>
        <dbReference type="Pfam" id="PF01077"/>
    </source>
</evidence>
<reference evidence="10 11" key="1">
    <citation type="submission" date="2019-03" db="EMBL/GenBank/DDBJ databases">
        <title>Seongchinamella monodicae gen. nov., sp. nov., a novel member of the Gammaproteobacteria isolated from a tidal mudflat of beach.</title>
        <authorList>
            <person name="Yang H.G."/>
            <person name="Kang J.W."/>
            <person name="Lee S.D."/>
        </authorList>
    </citation>
    <scope>NUCLEOTIDE SEQUENCE [LARGE SCALE GENOMIC DNA]</scope>
    <source>
        <strain evidence="10 11">GH4-78</strain>
    </source>
</reference>
<keyword evidence="6" id="KW-0408">Iron</keyword>
<gene>
    <name evidence="10" type="ORF">E2F43_09620</name>
</gene>